<name>A0A7G9SE07_9SPHN</name>
<evidence type="ECO:0000313" key="2">
    <source>
        <dbReference type="EMBL" id="QNN66082.1"/>
    </source>
</evidence>
<proteinExistence type="predicted"/>
<dbReference type="AlphaFoldDB" id="A0A7G9SE07"/>
<accession>A0A7G9SE07</accession>
<dbReference type="Gene3D" id="2.40.10.220">
    <property type="entry name" value="predicted glycosyltransferase like domains"/>
    <property type="match status" value="1"/>
</dbReference>
<dbReference type="Pfam" id="PF07238">
    <property type="entry name" value="PilZ"/>
    <property type="match status" value="2"/>
</dbReference>
<dbReference type="Proteomes" id="UP000515955">
    <property type="component" value="Chromosome"/>
</dbReference>
<organism evidence="2 3">
    <name type="scientific">Sphingomonas rhizophila</name>
    <dbReference type="NCBI Taxonomy" id="2071607"/>
    <lineage>
        <taxon>Bacteria</taxon>
        <taxon>Pseudomonadati</taxon>
        <taxon>Pseudomonadota</taxon>
        <taxon>Alphaproteobacteria</taxon>
        <taxon>Sphingomonadales</taxon>
        <taxon>Sphingomonadaceae</taxon>
        <taxon>Sphingomonas</taxon>
    </lineage>
</organism>
<reference evidence="2 3" key="1">
    <citation type="submission" date="2020-08" db="EMBL/GenBank/DDBJ databases">
        <title>Genome sequence of Sphingomonas rhizophila KACC 19189T.</title>
        <authorList>
            <person name="Hyun D.-W."/>
            <person name="Bae J.-W."/>
        </authorList>
    </citation>
    <scope>NUCLEOTIDE SEQUENCE [LARGE SCALE GENOMIC DNA]</scope>
    <source>
        <strain evidence="2 3">KACC 19189</strain>
    </source>
</reference>
<evidence type="ECO:0000259" key="1">
    <source>
        <dbReference type="Pfam" id="PF07238"/>
    </source>
</evidence>
<dbReference type="RefSeq" id="WP_187543067.1">
    <property type="nucleotide sequence ID" value="NZ_CP060717.1"/>
</dbReference>
<dbReference type="EMBL" id="CP060717">
    <property type="protein sequence ID" value="QNN66082.1"/>
    <property type="molecule type" value="Genomic_DNA"/>
</dbReference>
<dbReference type="InterPro" id="IPR009875">
    <property type="entry name" value="PilZ_domain"/>
</dbReference>
<feature type="domain" description="PilZ" evidence="1">
    <location>
        <begin position="117"/>
        <end position="189"/>
    </location>
</feature>
<dbReference type="KEGG" id="srhi:H9L12_06295"/>
<keyword evidence="3" id="KW-1185">Reference proteome</keyword>
<dbReference type="SUPFAM" id="SSF141371">
    <property type="entry name" value="PilZ domain-like"/>
    <property type="match status" value="2"/>
</dbReference>
<gene>
    <name evidence="2" type="ORF">H9L12_06295</name>
</gene>
<dbReference type="GO" id="GO:0035438">
    <property type="term" value="F:cyclic-di-GMP binding"/>
    <property type="evidence" value="ECO:0007669"/>
    <property type="project" value="InterPro"/>
</dbReference>
<evidence type="ECO:0000313" key="3">
    <source>
        <dbReference type="Proteomes" id="UP000515955"/>
    </source>
</evidence>
<sequence>MDEEPVETTLYSLSDYAPEPDCRREDQRHMTLFRVGSITLGNRRELCLIKNISAGGMMIRAYGPIEVEERLTIELKCGQPVSGRAHWVRGNQVGIVFDEKVDVIDLLSVSMSGPRPRMPRIEVDAPATLRQGADIARVRLVDISQGGAKVKCETRFAPMSESVLSLGSLPPIHGVVRWSGDGFVGLTFNRLVALPTLVEFLQGHQQTLRAAG</sequence>
<feature type="domain" description="PilZ" evidence="1">
    <location>
        <begin position="23"/>
        <end position="102"/>
    </location>
</feature>
<protein>
    <submittedName>
        <fullName evidence="2">PilZ domain-containing protein</fullName>
    </submittedName>
</protein>